<dbReference type="Pfam" id="PF00002">
    <property type="entry name" value="7tm_2"/>
    <property type="match status" value="1"/>
</dbReference>
<evidence type="ECO:0000256" key="13">
    <source>
        <dbReference type="SAM" id="Phobius"/>
    </source>
</evidence>
<dbReference type="PROSITE" id="PS50227">
    <property type="entry name" value="G_PROTEIN_RECEP_F2_3"/>
    <property type="match status" value="1"/>
</dbReference>
<protein>
    <recommendedName>
        <fullName evidence="18">G_PROTEIN_RECEP_F2_4 domain-containing protein</fullName>
    </recommendedName>
</protein>
<evidence type="ECO:0000256" key="12">
    <source>
        <dbReference type="SAM" id="MobiDB-lite"/>
    </source>
</evidence>
<feature type="region of interest" description="Disordered" evidence="12">
    <location>
        <begin position="279"/>
        <end position="298"/>
    </location>
</feature>
<evidence type="ECO:0000256" key="4">
    <source>
        <dbReference type="ARBA" id="ARBA00022692"/>
    </source>
</evidence>
<keyword evidence="8 13" id="KW-0472">Membrane</keyword>
<dbReference type="Gene3D" id="1.20.1070.10">
    <property type="entry name" value="Rhodopsin 7-helix transmembrane proteins"/>
    <property type="match status" value="2"/>
</dbReference>
<evidence type="ECO:0000259" key="15">
    <source>
        <dbReference type="PROSITE" id="PS50261"/>
    </source>
</evidence>
<dbReference type="SMART" id="SM00008">
    <property type="entry name" value="HormR"/>
    <property type="match status" value="1"/>
</dbReference>
<evidence type="ECO:0000256" key="1">
    <source>
        <dbReference type="ARBA" id="ARBA00004651"/>
    </source>
</evidence>
<evidence type="ECO:0000256" key="7">
    <source>
        <dbReference type="ARBA" id="ARBA00023040"/>
    </source>
</evidence>
<feature type="transmembrane region" description="Helical" evidence="13">
    <location>
        <begin position="547"/>
        <end position="567"/>
    </location>
</feature>
<dbReference type="GO" id="GO:0008528">
    <property type="term" value="F:G protein-coupled peptide receptor activity"/>
    <property type="evidence" value="ECO:0007669"/>
    <property type="project" value="TreeGrafter"/>
</dbReference>
<feature type="transmembrane region" description="Helical" evidence="13">
    <location>
        <begin position="205"/>
        <end position="226"/>
    </location>
</feature>
<evidence type="ECO:0000256" key="10">
    <source>
        <dbReference type="ARBA" id="ARBA00023170"/>
    </source>
</evidence>
<feature type="transmembrane region" description="Helical" evidence="13">
    <location>
        <begin position="159"/>
        <end position="185"/>
    </location>
</feature>
<organism evidence="16 17">
    <name type="scientific">Trichobilharzia regenti</name>
    <name type="common">Nasal bird schistosome</name>
    <dbReference type="NCBI Taxonomy" id="157069"/>
    <lineage>
        <taxon>Eukaryota</taxon>
        <taxon>Metazoa</taxon>
        <taxon>Spiralia</taxon>
        <taxon>Lophotrochozoa</taxon>
        <taxon>Platyhelminthes</taxon>
        <taxon>Trematoda</taxon>
        <taxon>Digenea</taxon>
        <taxon>Strigeidida</taxon>
        <taxon>Schistosomatoidea</taxon>
        <taxon>Schistosomatidae</taxon>
        <taxon>Trichobilharzia</taxon>
    </lineage>
</organism>
<dbReference type="InterPro" id="IPR050332">
    <property type="entry name" value="GPCR_2"/>
</dbReference>
<comment type="similarity">
    <text evidence="2">Belongs to the G-protein coupled receptor 2 family.</text>
</comment>
<evidence type="ECO:0000256" key="11">
    <source>
        <dbReference type="ARBA" id="ARBA00023224"/>
    </source>
</evidence>
<dbReference type="Gene3D" id="4.10.1240.10">
    <property type="entry name" value="GPCR, family 2, extracellular hormone receptor domain"/>
    <property type="match status" value="1"/>
</dbReference>
<keyword evidence="6 13" id="KW-1133">Transmembrane helix</keyword>
<evidence type="ECO:0000313" key="16">
    <source>
        <dbReference type="Proteomes" id="UP000050795"/>
    </source>
</evidence>
<reference evidence="17" key="2">
    <citation type="submission" date="2023-11" db="UniProtKB">
        <authorList>
            <consortium name="WormBaseParasite"/>
        </authorList>
    </citation>
    <scope>IDENTIFICATION</scope>
</reference>
<evidence type="ECO:0000313" key="17">
    <source>
        <dbReference type="WBParaSite" id="TREG1_134310.1"/>
    </source>
</evidence>
<dbReference type="SUPFAM" id="SSF111418">
    <property type="entry name" value="Hormone receptor domain"/>
    <property type="match status" value="1"/>
</dbReference>
<feature type="transmembrane region" description="Helical" evidence="13">
    <location>
        <begin position="95"/>
        <end position="122"/>
    </location>
</feature>
<keyword evidence="9" id="KW-1015">Disulfide bond</keyword>
<dbReference type="GO" id="GO:0007166">
    <property type="term" value="P:cell surface receptor signaling pathway"/>
    <property type="evidence" value="ECO:0007669"/>
    <property type="project" value="InterPro"/>
</dbReference>
<keyword evidence="16" id="KW-1185">Reference proteome</keyword>
<name>A0AA85J5F3_TRIRE</name>
<dbReference type="InterPro" id="IPR003051">
    <property type="entry name" value="GPCR_2_CRF_rcpt"/>
</dbReference>
<keyword evidence="7" id="KW-0297">G-protein coupled receptor</keyword>
<evidence type="ECO:0000256" key="8">
    <source>
        <dbReference type="ARBA" id="ARBA00023136"/>
    </source>
</evidence>
<feature type="domain" description="G-protein coupled receptors family 2 profile 1" evidence="14">
    <location>
        <begin position="7"/>
        <end position="89"/>
    </location>
</feature>
<dbReference type="GO" id="GO:0005886">
    <property type="term" value="C:plasma membrane"/>
    <property type="evidence" value="ECO:0007669"/>
    <property type="project" value="UniProtKB-SubCell"/>
</dbReference>
<feature type="transmembrane region" description="Helical" evidence="13">
    <location>
        <begin position="134"/>
        <end position="153"/>
    </location>
</feature>
<evidence type="ECO:0000256" key="9">
    <source>
        <dbReference type="ARBA" id="ARBA00023157"/>
    </source>
</evidence>
<keyword evidence="10" id="KW-0675">Receptor</keyword>
<dbReference type="PANTHER" id="PTHR45620:SF15">
    <property type="entry name" value="DIURETIC HORMONE 44 RECEPTOR 1-RELATED"/>
    <property type="match status" value="1"/>
</dbReference>
<keyword evidence="3" id="KW-1003">Cell membrane</keyword>
<evidence type="ECO:0000256" key="3">
    <source>
        <dbReference type="ARBA" id="ARBA00022475"/>
    </source>
</evidence>
<feature type="transmembrane region" description="Helical" evidence="13">
    <location>
        <begin position="246"/>
        <end position="273"/>
    </location>
</feature>
<dbReference type="AlphaFoldDB" id="A0AA85J5F3"/>
<dbReference type="InterPro" id="IPR036445">
    <property type="entry name" value="GPCR_2_extracell_dom_sf"/>
</dbReference>
<dbReference type="PROSITE" id="PS50261">
    <property type="entry name" value="G_PROTEIN_RECEP_F2_4"/>
    <property type="match status" value="1"/>
</dbReference>
<evidence type="ECO:0000259" key="14">
    <source>
        <dbReference type="PROSITE" id="PS50227"/>
    </source>
</evidence>
<dbReference type="Pfam" id="PF02793">
    <property type="entry name" value="HRM"/>
    <property type="match status" value="1"/>
</dbReference>
<evidence type="ECO:0008006" key="18">
    <source>
        <dbReference type="Google" id="ProtNLM"/>
    </source>
</evidence>
<dbReference type="PANTHER" id="PTHR45620">
    <property type="entry name" value="PDF RECEPTOR-LIKE PROTEIN-RELATED"/>
    <property type="match status" value="1"/>
</dbReference>
<keyword evidence="11" id="KW-0807">Transducer</keyword>
<feature type="transmembrane region" description="Helical" evidence="13">
    <location>
        <begin position="579"/>
        <end position="599"/>
    </location>
</feature>
<dbReference type="InterPro" id="IPR001879">
    <property type="entry name" value="GPCR_2_extracellular_dom"/>
</dbReference>
<dbReference type="PRINTS" id="PR01279">
    <property type="entry name" value="CRFRECEPTOR"/>
</dbReference>
<keyword evidence="4 13" id="KW-0812">Transmembrane</keyword>
<dbReference type="Proteomes" id="UP000050795">
    <property type="component" value="Unassembled WGS sequence"/>
</dbReference>
<keyword evidence="5" id="KW-0732">Signal</keyword>
<sequence>MDLYVFMCMERYKNESDYFKSKNILYCQATVNSIHQCWPPTLAGHIAKLPCPANITGVRYDKNGDSFRECLSNGSWAEKADYSNCTVINPSIHKYSVLLCFVIGYIISMISVTSGISILQYFRSLRCVRNNIHTHLMIAILLRAVSWICLAILNTTTLWNSLAISNILICILAFGMIAVYSWMLIEGVHLLNILFLTFIVRRFRFSCYSTIGWGIPAVLTSSWAIAKSVTLGNTRLWREPNTSDPEGILVVTAILITLAINFLIMFITIFMLLTKLRGQPSGTKNRNRAPSSYKTNECRLPRSTCPPAFSSSDNQSITSKAAIAMTATITTTTTLPSTPVVKLTNSSSSKETPLLNEIIQDGKGRNNAENTDNYDSKCQQLINRVDKSDNNIMGNTTYNNNNDIDIREEIQSALNEIEPEIDSSATTVTIEGQRTKYLKPSLKRSTRSACGTTGCITPPNPSISEAHPNKAHITIITGDKTKMSNQHVPKISINNNSTSCDFDSIKFSGNSSSLQRARGDKYLQRKSMETNLASSTSSLSVKELRKAIKAIIFLMPLLGYSQLIFLIPYQRDLDPIFDYINAIMLSTQGFWVALIYCFLNSEVQRVLRTRWRVLCSKLKNQPSERTRQKQSLTTVGSGIGVGVGVLTSQNNFETEYQMN</sequence>
<proteinExistence type="inferred from homology"/>
<evidence type="ECO:0000256" key="5">
    <source>
        <dbReference type="ARBA" id="ARBA00022729"/>
    </source>
</evidence>
<feature type="domain" description="G-protein coupled receptors family 2 profile 2" evidence="15">
    <location>
        <begin position="97"/>
        <end position="600"/>
    </location>
</feature>
<dbReference type="GO" id="GO:0007188">
    <property type="term" value="P:adenylate cyclase-modulating G protein-coupled receptor signaling pathway"/>
    <property type="evidence" value="ECO:0007669"/>
    <property type="project" value="TreeGrafter"/>
</dbReference>
<dbReference type="WBParaSite" id="TREG1_134310.1">
    <property type="protein sequence ID" value="TREG1_134310.1"/>
    <property type="gene ID" value="TREG1_134310"/>
</dbReference>
<evidence type="ECO:0000256" key="2">
    <source>
        <dbReference type="ARBA" id="ARBA00005314"/>
    </source>
</evidence>
<dbReference type="InterPro" id="IPR000832">
    <property type="entry name" value="GPCR_2_secretin-like"/>
</dbReference>
<dbReference type="InterPro" id="IPR017981">
    <property type="entry name" value="GPCR_2-like_7TM"/>
</dbReference>
<reference evidence="16" key="1">
    <citation type="submission" date="2022-06" db="EMBL/GenBank/DDBJ databases">
        <authorList>
            <person name="Berger JAMES D."/>
            <person name="Berger JAMES D."/>
        </authorList>
    </citation>
    <scope>NUCLEOTIDE SEQUENCE [LARGE SCALE GENOMIC DNA]</scope>
</reference>
<accession>A0AA85J5F3</accession>
<evidence type="ECO:0000256" key="6">
    <source>
        <dbReference type="ARBA" id="ARBA00022989"/>
    </source>
</evidence>
<comment type="subcellular location">
    <subcellularLocation>
        <location evidence="1">Cell membrane</location>
        <topology evidence="1">Multi-pass membrane protein</topology>
    </subcellularLocation>
</comment>
<dbReference type="PRINTS" id="PR00249">
    <property type="entry name" value="GPCRSECRETIN"/>
</dbReference>
<feature type="compositionally biased region" description="Polar residues" evidence="12">
    <location>
        <begin position="280"/>
        <end position="295"/>
    </location>
</feature>